<dbReference type="SMART" id="SM00702">
    <property type="entry name" value="P4Hc"/>
    <property type="match status" value="1"/>
</dbReference>
<dbReference type="InterPro" id="IPR006620">
    <property type="entry name" value="Pro_4_hyd_alph"/>
</dbReference>
<dbReference type="Proteomes" id="UP001530315">
    <property type="component" value="Unassembled WGS sequence"/>
</dbReference>
<evidence type="ECO:0000313" key="9">
    <source>
        <dbReference type="Proteomes" id="UP001530315"/>
    </source>
</evidence>
<dbReference type="SUPFAM" id="SSF51197">
    <property type="entry name" value="Clavaminate synthase-like"/>
    <property type="match status" value="1"/>
</dbReference>
<dbReference type="InterPro" id="IPR051559">
    <property type="entry name" value="HIF_prolyl_hydroxylases"/>
</dbReference>
<evidence type="ECO:0000313" key="8">
    <source>
        <dbReference type="EMBL" id="KAL3775249.1"/>
    </source>
</evidence>
<dbReference type="GO" id="GO:0051213">
    <property type="term" value="F:dioxygenase activity"/>
    <property type="evidence" value="ECO:0007669"/>
    <property type="project" value="UniProtKB-KW"/>
</dbReference>
<gene>
    <name evidence="8" type="ORF">ACHAW5_003677</name>
</gene>
<evidence type="ECO:0000256" key="1">
    <source>
        <dbReference type="ARBA" id="ARBA00001961"/>
    </source>
</evidence>
<dbReference type="GO" id="GO:0031418">
    <property type="term" value="F:L-ascorbic acid binding"/>
    <property type="evidence" value="ECO:0007669"/>
    <property type="project" value="UniProtKB-KW"/>
</dbReference>
<dbReference type="GO" id="GO:0046872">
    <property type="term" value="F:metal ion binding"/>
    <property type="evidence" value="ECO:0007669"/>
    <property type="project" value="UniProtKB-KW"/>
</dbReference>
<evidence type="ECO:0000256" key="2">
    <source>
        <dbReference type="ARBA" id="ARBA00022723"/>
    </source>
</evidence>
<keyword evidence="6" id="KW-0408">Iron</keyword>
<name>A0ABD3NH59_9STRA</name>
<evidence type="ECO:0000256" key="6">
    <source>
        <dbReference type="ARBA" id="ARBA00023004"/>
    </source>
</evidence>
<keyword evidence="9" id="KW-1185">Reference proteome</keyword>
<sequence>MALPPVITNFLRKISIDVAALSIITVTAVGVLCEAATRTSLGDAQSPRECRYPPLSSIVTRGEWGRAAPLGVISLLPFRVLFRVRIISSPHVRELEKNNVVVIDNVLSPSTLRYARARVESLSAIMEPSPNDADVRQDVILSIKEDDEYDYGDALIHCIKLLRGIPYLLDRFDYVTSRSHVVPRQCQLAMYRPDGSAAYVRHLDRCTLPMAEMGLLGWLRASDYRHRVVTAILYLNSPDWIEGGELRLFDGAATTTTTVATATATAAVTIKHTDIVPSGGKLVLFDSSRVEHQVLASLGEDRYALTCCHRRQLDNITLYAVNDAIDARQYAFNAINEQGG</sequence>
<dbReference type="Pfam" id="PF13640">
    <property type="entry name" value="2OG-FeII_Oxy_3"/>
    <property type="match status" value="1"/>
</dbReference>
<keyword evidence="5" id="KW-0560">Oxidoreductase</keyword>
<dbReference type="Gene3D" id="2.60.120.620">
    <property type="entry name" value="q2cbj1_9rhob like domain"/>
    <property type="match status" value="1"/>
</dbReference>
<accession>A0ABD3NH59</accession>
<dbReference type="AlphaFoldDB" id="A0ABD3NH59"/>
<organism evidence="8 9">
    <name type="scientific">Stephanodiscus triporus</name>
    <dbReference type="NCBI Taxonomy" id="2934178"/>
    <lineage>
        <taxon>Eukaryota</taxon>
        <taxon>Sar</taxon>
        <taxon>Stramenopiles</taxon>
        <taxon>Ochrophyta</taxon>
        <taxon>Bacillariophyta</taxon>
        <taxon>Coscinodiscophyceae</taxon>
        <taxon>Thalassiosirophycidae</taxon>
        <taxon>Stephanodiscales</taxon>
        <taxon>Stephanodiscaceae</taxon>
        <taxon>Stephanodiscus</taxon>
    </lineage>
</organism>
<evidence type="ECO:0000259" key="7">
    <source>
        <dbReference type="PROSITE" id="PS51471"/>
    </source>
</evidence>
<evidence type="ECO:0000256" key="5">
    <source>
        <dbReference type="ARBA" id="ARBA00023002"/>
    </source>
</evidence>
<protein>
    <recommendedName>
        <fullName evidence="7">Fe2OG dioxygenase domain-containing protein</fullName>
    </recommendedName>
</protein>
<proteinExistence type="predicted"/>
<comment type="caution">
    <text evidence="8">The sequence shown here is derived from an EMBL/GenBank/DDBJ whole genome shotgun (WGS) entry which is preliminary data.</text>
</comment>
<evidence type="ECO:0000256" key="4">
    <source>
        <dbReference type="ARBA" id="ARBA00022964"/>
    </source>
</evidence>
<dbReference type="InterPro" id="IPR044862">
    <property type="entry name" value="Pro_4_hyd_alph_FE2OG_OXY"/>
</dbReference>
<dbReference type="PANTHER" id="PTHR12907">
    <property type="entry name" value="EGL NINE HOMOLOG-RELATED"/>
    <property type="match status" value="1"/>
</dbReference>
<keyword evidence="2" id="KW-0479">Metal-binding</keyword>
<keyword evidence="4" id="KW-0223">Dioxygenase</keyword>
<keyword evidence="3" id="KW-0847">Vitamin C</keyword>
<evidence type="ECO:0000256" key="3">
    <source>
        <dbReference type="ARBA" id="ARBA00022896"/>
    </source>
</evidence>
<dbReference type="InterPro" id="IPR005123">
    <property type="entry name" value="Oxoglu/Fe-dep_dioxygenase_dom"/>
</dbReference>
<dbReference type="PANTHER" id="PTHR12907:SF26">
    <property type="entry name" value="HIF PROLYL HYDROXYLASE, ISOFORM C"/>
    <property type="match status" value="1"/>
</dbReference>
<reference evidence="8 9" key="1">
    <citation type="submission" date="2024-10" db="EMBL/GenBank/DDBJ databases">
        <title>Updated reference genomes for cyclostephanoid diatoms.</title>
        <authorList>
            <person name="Roberts W.R."/>
            <person name="Alverson A.J."/>
        </authorList>
    </citation>
    <scope>NUCLEOTIDE SEQUENCE [LARGE SCALE GENOMIC DNA]</scope>
    <source>
        <strain evidence="8 9">AJA276-08</strain>
    </source>
</reference>
<comment type="cofactor">
    <cofactor evidence="1">
        <name>L-ascorbate</name>
        <dbReference type="ChEBI" id="CHEBI:38290"/>
    </cofactor>
</comment>
<dbReference type="PROSITE" id="PS51471">
    <property type="entry name" value="FE2OG_OXY"/>
    <property type="match status" value="1"/>
</dbReference>
<feature type="domain" description="Fe2OG dioxygenase" evidence="7">
    <location>
        <begin position="182"/>
        <end position="311"/>
    </location>
</feature>
<dbReference type="EMBL" id="JALLAZ020001423">
    <property type="protein sequence ID" value="KAL3775249.1"/>
    <property type="molecule type" value="Genomic_DNA"/>
</dbReference>